<evidence type="ECO:0000313" key="7">
    <source>
        <dbReference type="EMBL" id="CAG7690012.1"/>
    </source>
</evidence>
<gene>
    <name evidence="7" type="ORF">AFUS01_LOCUS3497</name>
</gene>
<dbReference type="GO" id="GO:0005737">
    <property type="term" value="C:cytoplasm"/>
    <property type="evidence" value="ECO:0007669"/>
    <property type="project" value="UniProtKB-SubCell"/>
</dbReference>
<dbReference type="PANTHER" id="PTHR12271:SF66">
    <property type="entry name" value="TERMINAL URIDYLYLTRANSFERASE TAILOR"/>
    <property type="match status" value="1"/>
</dbReference>
<evidence type="ECO:0000256" key="3">
    <source>
        <dbReference type="ARBA" id="ARBA00022842"/>
    </source>
</evidence>
<protein>
    <recommendedName>
        <fullName evidence="9">Terminal uridylyltransferase 7</fullName>
    </recommendedName>
</protein>
<dbReference type="EMBL" id="CAJVCH010021033">
    <property type="protein sequence ID" value="CAG7690012.1"/>
    <property type="molecule type" value="Genomic_DNA"/>
</dbReference>
<dbReference type="GO" id="GO:0031123">
    <property type="term" value="P:RNA 3'-end processing"/>
    <property type="evidence" value="ECO:0007669"/>
    <property type="project" value="TreeGrafter"/>
</dbReference>
<organism evidence="7 8">
    <name type="scientific">Allacma fusca</name>
    <dbReference type="NCBI Taxonomy" id="39272"/>
    <lineage>
        <taxon>Eukaryota</taxon>
        <taxon>Metazoa</taxon>
        <taxon>Ecdysozoa</taxon>
        <taxon>Arthropoda</taxon>
        <taxon>Hexapoda</taxon>
        <taxon>Collembola</taxon>
        <taxon>Symphypleona</taxon>
        <taxon>Sminthuridae</taxon>
        <taxon>Allacma</taxon>
    </lineage>
</organism>
<dbReference type="Pfam" id="PF19088">
    <property type="entry name" value="TUTase"/>
    <property type="match status" value="1"/>
</dbReference>
<keyword evidence="3" id="KW-0460">Magnesium</keyword>
<evidence type="ECO:0000256" key="2">
    <source>
        <dbReference type="ARBA" id="ARBA00022723"/>
    </source>
</evidence>
<sequence length="997" mass="114385">MEIDSYVLKGTGKIRRGLMDGDKESPEEADIFDLCRRPDCPRDIGFHCEALMNYRSFEVTKKPVSEEVSKKVHALLSAHFVEVNTNSPSGFCCSMCHYALKGVKDCIKHITGSGHQSNEAAYSMKFTAENLPNPSEAHCISVSRCLRGAVERVGISKAEILRRQTLLGELNEELQENNIECSLTLHGSSTTTLGFQDSDVNVMVVLNCNQEAEPSRRPYPSAEENSIYLRVVDFFQSHPNTLKISTCSVTKQMLIQLYESENETITIGLSKESKPRLDMTNMLTGFVNMSPLVRHLVVALRLWAKYIDADDDRKEGLPPFAWATLVIFFLQRTKFLPPMNPLTLQKPEACMPLGNQREALDEGLLGRLWIDLLRFYSSENLYSFVISMTGNSLELDHRVKDRKITIEDPFNKTPGKKSKIQTSPHMYEYISKMFMSAFLYFGIPRTCDGSMYEAILPAHRQDICSPFVFHQVLQQESAAKDVSEETTLDEIDYPKWNPVNLAVKVKGEREAREWLSSKPTKKLVSVKVRMFVDHLGGANVLEQDVRLLDQLFPDWVYEYKFERGLFFGKLKPPIFCKTCSSRQHYVNDCPSEKYLPGTSTDNNVDFSSARVIQEVMEKNYDLEALKDRDFNIRMDILSKLKEPLLQIYPDAALELFGSSVNGFGTHYSDIDMCLLLDDEDYRRNNTLAVMSKVQKTLFRLREFQVVYFVRHARIPIVKFRHIPSNLDGDISSCNTFAVRNSLMLRSYADIDPRVKIIGLFWKRMLKICDVSCAAKSGLSSYGFSLMLIHYFQQLEHPVLPILQQLQQQTRSAIMFDGWDLQYFGDVNNLKDVWEGYGQNRSSLGELWLGLLRYYSEVFDFESHVISIRESRPITKLSKFWISNSLISIEDPFLFGHNVGSCLSRKNSIRILNTIRKLRDVFMSQVDSAVLETYKDWLSYFTDPKIVQYQEASKSKCLICGYTNTHKPNCPQRRKKLKLDVKVLPTPDKLRFDEDIAV</sequence>
<dbReference type="GO" id="GO:1990817">
    <property type="term" value="F:poly(A) RNA polymerase activity"/>
    <property type="evidence" value="ECO:0007669"/>
    <property type="project" value="UniProtKB-ARBA"/>
</dbReference>
<dbReference type="AlphaFoldDB" id="A0A8J2NT84"/>
<feature type="domain" description="PAP-associated" evidence="4">
    <location>
        <begin position="842"/>
        <end position="893"/>
    </location>
</feature>
<evidence type="ECO:0000259" key="6">
    <source>
        <dbReference type="Pfam" id="PF22600"/>
    </source>
</evidence>
<proteinExistence type="predicted"/>
<evidence type="ECO:0008006" key="9">
    <source>
        <dbReference type="Google" id="ProtNLM"/>
    </source>
</evidence>
<keyword evidence="2" id="KW-0479">Metal-binding</keyword>
<comment type="caution">
    <text evidence="7">The sequence shown here is derived from an EMBL/GenBank/DDBJ whole genome shotgun (WGS) entry which is preliminary data.</text>
</comment>
<feature type="domain" description="Terminal uridylyltransferase 4/7 nucleotidyltransferase" evidence="5">
    <location>
        <begin position="130"/>
        <end position="206"/>
    </location>
</feature>
<dbReference type="InterPro" id="IPR054708">
    <property type="entry name" value="MTPAP-like_central"/>
</dbReference>
<dbReference type="InterPro" id="IPR002058">
    <property type="entry name" value="PAP_assoc"/>
</dbReference>
<keyword evidence="1" id="KW-0808">Transferase</keyword>
<dbReference type="PANTHER" id="PTHR12271">
    <property type="entry name" value="POLY A POLYMERASE CID PAP -RELATED"/>
    <property type="match status" value="1"/>
</dbReference>
<dbReference type="Pfam" id="PF03828">
    <property type="entry name" value="PAP_assoc"/>
    <property type="match status" value="1"/>
</dbReference>
<evidence type="ECO:0000259" key="4">
    <source>
        <dbReference type="Pfam" id="PF03828"/>
    </source>
</evidence>
<dbReference type="InterPro" id="IPR045100">
    <property type="entry name" value="TUT4/7_NTP_transf"/>
</dbReference>
<reference evidence="7" key="1">
    <citation type="submission" date="2021-06" db="EMBL/GenBank/DDBJ databases">
        <authorList>
            <person name="Hodson N. C."/>
            <person name="Mongue J. A."/>
            <person name="Jaron S. K."/>
        </authorList>
    </citation>
    <scope>NUCLEOTIDE SEQUENCE</scope>
</reference>
<dbReference type="OrthoDB" id="419694at2759"/>
<name>A0A8J2NT84_9HEXA</name>
<evidence type="ECO:0000313" key="8">
    <source>
        <dbReference type="Proteomes" id="UP000708208"/>
    </source>
</evidence>
<accession>A0A8J2NT84</accession>
<evidence type="ECO:0000256" key="1">
    <source>
        <dbReference type="ARBA" id="ARBA00022679"/>
    </source>
</evidence>
<feature type="domain" description="Poly(A) RNA polymerase mitochondrial-like central palm" evidence="6">
    <location>
        <begin position="612"/>
        <end position="748"/>
    </location>
</feature>
<dbReference type="Pfam" id="PF22600">
    <property type="entry name" value="MTPAP-like_central"/>
    <property type="match status" value="1"/>
</dbReference>
<evidence type="ECO:0000259" key="5">
    <source>
        <dbReference type="Pfam" id="PF19088"/>
    </source>
</evidence>
<keyword evidence="8" id="KW-1185">Reference proteome</keyword>
<dbReference type="GO" id="GO:0046872">
    <property type="term" value="F:metal ion binding"/>
    <property type="evidence" value="ECO:0007669"/>
    <property type="project" value="UniProtKB-KW"/>
</dbReference>
<dbReference type="Proteomes" id="UP000708208">
    <property type="component" value="Unassembled WGS sequence"/>
</dbReference>
<dbReference type="CDD" id="cd05402">
    <property type="entry name" value="NT_PAP_TUTase"/>
    <property type="match status" value="1"/>
</dbReference>